<sequence length="98" mass="11168">MIHLIHSAIFLSLINNQQSTINQSINQSLLHYPTLNFITESLSSSTSSINLSSVEYIKYTYTYESTLHHEGCFSRSCIAARQCERWCSQDASQEGFLE</sequence>
<reference evidence="1 2" key="1">
    <citation type="submission" date="2019-06" db="EMBL/GenBank/DDBJ databases">
        <title>Genome Sequence of the Brown Rot Fungal Pathogen Monilinia fructicola.</title>
        <authorList>
            <person name="De Miccolis Angelini R.M."/>
            <person name="Landi L."/>
            <person name="Abate D."/>
            <person name="Pollastro S."/>
            <person name="Romanazzi G."/>
            <person name="Faretra F."/>
        </authorList>
    </citation>
    <scope>NUCLEOTIDE SEQUENCE [LARGE SCALE GENOMIC DNA]</scope>
    <source>
        <strain evidence="1 2">Mfrc123</strain>
    </source>
</reference>
<proteinExistence type="predicted"/>
<accession>A0A5M9JCP8</accession>
<evidence type="ECO:0000313" key="2">
    <source>
        <dbReference type="Proteomes" id="UP000322873"/>
    </source>
</evidence>
<evidence type="ECO:0000313" key="1">
    <source>
        <dbReference type="EMBL" id="KAA8566507.1"/>
    </source>
</evidence>
<protein>
    <submittedName>
        <fullName evidence="1">Uncharacterized protein</fullName>
    </submittedName>
</protein>
<comment type="caution">
    <text evidence="1">The sequence shown here is derived from an EMBL/GenBank/DDBJ whole genome shotgun (WGS) entry which is preliminary data.</text>
</comment>
<dbReference type="Proteomes" id="UP000322873">
    <property type="component" value="Unassembled WGS sequence"/>
</dbReference>
<name>A0A5M9JCP8_MONFR</name>
<dbReference type="EMBL" id="VICG01000012">
    <property type="protein sequence ID" value="KAA8566507.1"/>
    <property type="molecule type" value="Genomic_DNA"/>
</dbReference>
<dbReference type="AlphaFoldDB" id="A0A5M9JCP8"/>
<gene>
    <name evidence="1" type="ORF">EYC84_009066</name>
</gene>
<keyword evidence="2" id="KW-1185">Reference proteome</keyword>
<organism evidence="1 2">
    <name type="scientific">Monilinia fructicola</name>
    <name type="common">Brown rot fungus</name>
    <name type="synonym">Ciboria fructicola</name>
    <dbReference type="NCBI Taxonomy" id="38448"/>
    <lineage>
        <taxon>Eukaryota</taxon>
        <taxon>Fungi</taxon>
        <taxon>Dikarya</taxon>
        <taxon>Ascomycota</taxon>
        <taxon>Pezizomycotina</taxon>
        <taxon>Leotiomycetes</taxon>
        <taxon>Helotiales</taxon>
        <taxon>Sclerotiniaceae</taxon>
        <taxon>Monilinia</taxon>
    </lineage>
</organism>